<sequence>MAQPNIASVSIGSNSFNAIGIHFGMSSMHGGMGMPVMGSLACSIAVVVNLNDQVNVPFATLSALFQLAYGITREKVQDIILSFWADDSKQNAICTYTFRGWISNYVTSTGSGQGAGQESGATNHILTLTLQPELDTKQFVKIQIGN</sequence>
<dbReference type="EMBL" id="CP003130">
    <property type="protein sequence ID" value="AEU34455.1"/>
    <property type="molecule type" value="Genomic_DNA"/>
</dbReference>
<gene>
    <name evidence="1" type="ordered locus">AciX8_0097</name>
</gene>
<accession>G8NXW0</accession>
<name>G8NXW0_GRAMM</name>
<dbReference type="STRING" id="682795.AciX8_0097"/>
<dbReference type="AlphaFoldDB" id="G8NXW0"/>
<evidence type="ECO:0000313" key="2">
    <source>
        <dbReference type="Proteomes" id="UP000007113"/>
    </source>
</evidence>
<protein>
    <submittedName>
        <fullName evidence="1">Uncharacterized protein</fullName>
    </submittedName>
</protein>
<dbReference type="HOGENOM" id="CLU_1747068_0_0_0"/>
<keyword evidence="2" id="KW-1185">Reference proteome</keyword>
<dbReference type="KEGG" id="gma:AciX8_0097"/>
<proteinExistence type="predicted"/>
<dbReference type="Proteomes" id="UP000007113">
    <property type="component" value="Chromosome"/>
</dbReference>
<dbReference type="RefSeq" id="WP_014263339.1">
    <property type="nucleotide sequence ID" value="NC_016631.1"/>
</dbReference>
<reference evidence="1 2" key="1">
    <citation type="submission" date="2011-11" db="EMBL/GenBank/DDBJ databases">
        <title>Complete sequence of Granulicella mallensis MP5ACTX8.</title>
        <authorList>
            <consortium name="US DOE Joint Genome Institute"/>
            <person name="Lucas S."/>
            <person name="Copeland A."/>
            <person name="Lapidus A."/>
            <person name="Cheng J.-F."/>
            <person name="Goodwin L."/>
            <person name="Pitluck S."/>
            <person name="Peters L."/>
            <person name="Lu M."/>
            <person name="Detter J.C."/>
            <person name="Han C."/>
            <person name="Tapia R."/>
            <person name="Land M."/>
            <person name="Hauser L."/>
            <person name="Kyrpides N."/>
            <person name="Ivanova N."/>
            <person name="Mikhailova N."/>
            <person name="Pagani I."/>
            <person name="Rawat S."/>
            <person name="Mannisto M."/>
            <person name="Haggblom M."/>
            <person name="Woyke T."/>
        </authorList>
    </citation>
    <scope>NUCLEOTIDE SEQUENCE [LARGE SCALE GENOMIC DNA]</scope>
    <source>
        <strain evidence="2">ATCC BAA-1857 / DSM 23137 / MP5ACTX8</strain>
    </source>
</reference>
<organism evidence="1 2">
    <name type="scientific">Granulicella mallensis (strain ATCC BAA-1857 / DSM 23137 / MP5ACTX8)</name>
    <dbReference type="NCBI Taxonomy" id="682795"/>
    <lineage>
        <taxon>Bacteria</taxon>
        <taxon>Pseudomonadati</taxon>
        <taxon>Acidobacteriota</taxon>
        <taxon>Terriglobia</taxon>
        <taxon>Terriglobales</taxon>
        <taxon>Acidobacteriaceae</taxon>
        <taxon>Granulicella</taxon>
    </lineage>
</organism>
<evidence type="ECO:0000313" key="1">
    <source>
        <dbReference type="EMBL" id="AEU34455.1"/>
    </source>
</evidence>